<dbReference type="AlphaFoldDB" id="A0A427A556"/>
<gene>
    <name evidence="2" type="ORF">B296_00013234</name>
</gene>
<feature type="compositionally biased region" description="Basic and acidic residues" evidence="1">
    <location>
        <begin position="48"/>
        <end position="60"/>
    </location>
</feature>
<protein>
    <submittedName>
        <fullName evidence="2">Uncharacterized protein</fullName>
    </submittedName>
</protein>
<evidence type="ECO:0000313" key="2">
    <source>
        <dbReference type="EMBL" id="RRT71377.1"/>
    </source>
</evidence>
<dbReference type="EMBL" id="AMZH03003726">
    <property type="protein sequence ID" value="RRT71377.1"/>
    <property type="molecule type" value="Genomic_DNA"/>
</dbReference>
<reference evidence="2 3" key="1">
    <citation type="journal article" date="2014" name="Agronomy (Basel)">
        <title>A Draft Genome Sequence for Ensete ventricosum, the Drought-Tolerant Tree Against Hunger.</title>
        <authorList>
            <person name="Harrison J."/>
            <person name="Moore K.A."/>
            <person name="Paszkiewicz K."/>
            <person name="Jones T."/>
            <person name="Grant M."/>
            <person name="Ambacheew D."/>
            <person name="Muzemil S."/>
            <person name="Studholme D.J."/>
        </authorList>
    </citation>
    <scope>NUCLEOTIDE SEQUENCE [LARGE SCALE GENOMIC DNA]</scope>
</reference>
<proteinExistence type="predicted"/>
<dbReference type="Proteomes" id="UP000287651">
    <property type="component" value="Unassembled WGS sequence"/>
</dbReference>
<evidence type="ECO:0000256" key="1">
    <source>
        <dbReference type="SAM" id="MobiDB-lite"/>
    </source>
</evidence>
<name>A0A427A556_ENSVE</name>
<accession>A0A427A556</accession>
<organism evidence="2 3">
    <name type="scientific">Ensete ventricosum</name>
    <name type="common">Abyssinian banana</name>
    <name type="synonym">Musa ensete</name>
    <dbReference type="NCBI Taxonomy" id="4639"/>
    <lineage>
        <taxon>Eukaryota</taxon>
        <taxon>Viridiplantae</taxon>
        <taxon>Streptophyta</taxon>
        <taxon>Embryophyta</taxon>
        <taxon>Tracheophyta</taxon>
        <taxon>Spermatophyta</taxon>
        <taxon>Magnoliopsida</taxon>
        <taxon>Liliopsida</taxon>
        <taxon>Zingiberales</taxon>
        <taxon>Musaceae</taxon>
        <taxon>Ensete</taxon>
    </lineage>
</organism>
<sequence>MRTARYQVVPLKSAVGDQFRLVSAKEGRKKKREKPGSPVRCSSPVPPRDPRTGRRNEATLRLRVRRSHG</sequence>
<comment type="caution">
    <text evidence="2">The sequence shown here is derived from an EMBL/GenBank/DDBJ whole genome shotgun (WGS) entry which is preliminary data.</text>
</comment>
<evidence type="ECO:0000313" key="3">
    <source>
        <dbReference type="Proteomes" id="UP000287651"/>
    </source>
</evidence>
<feature type="region of interest" description="Disordered" evidence="1">
    <location>
        <begin position="22"/>
        <end position="69"/>
    </location>
</feature>